<keyword evidence="1" id="KW-1133">Transmembrane helix</keyword>
<evidence type="ECO:0000256" key="1">
    <source>
        <dbReference type="SAM" id="Phobius"/>
    </source>
</evidence>
<keyword evidence="4" id="KW-1185">Reference proteome</keyword>
<evidence type="ECO:0000313" key="4">
    <source>
        <dbReference type="Proteomes" id="UP000009168"/>
    </source>
</evidence>
<dbReference type="SUPFAM" id="SSF57184">
    <property type="entry name" value="Growth factor receptor domain"/>
    <property type="match status" value="1"/>
</dbReference>
<reference evidence="4" key="1">
    <citation type="journal article" date="2006" name="PLoS Biol.">
        <title>Macronuclear genome sequence of the ciliate Tetrahymena thermophila, a model eukaryote.</title>
        <authorList>
            <person name="Eisen J.A."/>
            <person name="Coyne R.S."/>
            <person name="Wu M."/>
            <person name="Wu D."/>
            <person name="Thiagarajan M."/>
            <person name="Wortman J.R."/>
            <person name="Badger J.H."/>
            <person name="Ren Q."/>
            <person name="Amedeo P."/>
            <person name="Jones K.M."/>
            <person name="Tallon L.J."/>
            <person name="Delcher A.L."/>
            <person name="Salzberg S.L."/>
            <person name="Silva J.C."/>
            <person name="Haas B.J."/>
            <person name="Majoros W.H."/>
            <person name="Farzad M."/>
            <person name="Carlton J.M."/>
            <person name="Smith R.K. Jr."/>
            <person name="Garg J."/>
            <person name="Pearlman R.E."/>
            <person name="Karrer K.M."/>
            <person name="Sun L."/>
            <person name="Manning G."/>
            <person name="Elde N.C."/>
            <person name="Turkewitz A.P."/>
            <person name="Asai D.J."/>
            <person name="Wilkes D.E."/>
            <person name="Wang Y."/>
            <person name="Cai H."/>
            <person name="Collins K."/>
            <person name="Stewart B.A."/>
            <person name="Lee S.R."/>
            <person name="Wilamowska K."/>
            <person name="Weinberg Z."/>
            <person name="Ruzzo W.L."/>
            <person name="Wloga D."/>
            <person name="Gaertig J."/>
            <person name="Frankel J."/>
            <person name="Tsao C.-C."/>
            <person name="Gorovsky M.A."/>
            <person name="Keeling P.J."/>
            <person name="Waller R.F."/>
            <person name="Patron N.J."/>
            <person name="Cherry J.M."/>
            <person name="Stover N.A."/>
            <person name="Krieger C.J."/>
            <person name="del Toro C."/>
            <person name="Ryder H.F."/>
            <person name="Williamson S.C."/>
            <person name="Barbeau R.A."/>
            <person name="Hamilton E.P."/>
            <person name="Orias E."/>
        </authorList>
    </citation>
    <scope>NUCLEOTIDE SEQUENCE [LARGE SCALE GENOMIC DNA]</scope>
    <source>
        <strain evidence="4">SB210</strain>
    </source>
</reference>
<dbReference type="GeneID" id="7832052"/>
<feature type="transmembrane region" description="Helical" evidence="1">
    <location>
        <begin position="968"/>
        <end position="986"/>
    </location>
</feature>
<accession>Q23CR2</accession>
<dbReference type="InterPro" id="IPR006212">
    <property type="entry name" value="Furin_repeat"/>
</dbReference>
<feature type="chain" id="PRO_5004201767" evidence="2">
    <location>
        <begin position="20"/>
        <end position="1009"/>
    </location>
</feature>
<proteinExistence type="predicted"/>
<dbReference type="InParanoid" id="Q23CR2"/>
<sequence length="1009" mass="117325">MYKLFLIFILGLKYMYSQTLQDCTLKDTYYDLASQSCGSCLNNCKICNDFTSCQQCQNNQYYVQSTAQCVDQCQRNQSQVNYFGFCIECQVENCKVCQFDGQLCKQCEQGWQLSSDQKNCLKSECLINDYSFYNPSTGLCTINCPGTSNQNDKTCISLKKISEVKTLSSRNKVIQRDIQYVFYFDQIDKKSFVVTLDGKNSIFYSYPELIPLNQLALKNSYVRVIKDDQNIYLISNSNVQKIDILLQQLTIIFETNDFIFAFSQKYLFSSSPNLLNISILTFSTGQIQTQLIQNQISVQFDPYFFQIADDNSTNQPDSPQDNQKLPQVQTVTDSQGCMLIQNSTQQKNPTLQNVNIIQRDYLQESLVSQQAIVNSFQNAKSPFFYEELDNQFFFLIDNVNNTNIYDLNKNVLIQAQPQQVFNDTLILQAFNYDKKKRIVIIKHDTFNGIFQSAVICANLTQNTTTQEYYFEYDKPHYAQISYQMIEYVITDDHNYLIVASTKGYEIINISPQNSMIETESNQNQIFLFSNIIGSSYLFGHSKFLSKKQSLYYQIAKDNIQILSLNFDNNGFSQNSQYQINLQSIEYPNFNIDSNQFQVINNQTSILSYKNQLLVIKSSTANQNQVIYFSSFTDQDSAYYMNGIFKILYSEEFNIMAIVFNSGFRVIKINGQRLLIEKNLKQQIMKAELVDCQLVIAYQYNINNYNFVIINFKNNQMYQYQIQGGSIYISLIKQQNPIRLFVGIYYSDSIWIFCISQNQTDIFQINASPQFQLDNQDVIIQVQSDTIYINTIEYYIIVYTYDFANSQLNQIDNIFTQYLFSLIDNNVLIIINSCQNNLSYSIFNRIKKQNYLLKTIALQSDELIMLKTIHNIQYNKLLIMPPIYQLGASTITILDLNTYNTQKISYSNIIFQNDAQFITQQGNIYQLYNFSSLQALSFSLPEPTVFSLNTDFIQLQGATYILIKNITNVISLFIIHQFLFLIIFFYIKKAIILVQYLKYATHITFFEVLL</sequence>
<dbReference type="HOGENOM" id="CLU_287376_0_0_1"/>
<protein>
    <submittedName>
        <fullName evidence="3">Transmembrane protein, putative</fullName>
    </submittedName>
</protein>
<dbReference type="EMBL" id="GG662713">
    <property type="protein sequence ID" value="EAR94313.2"/>
    <property type="molecule type" value="Genomic_DNA"/>
</dbReference>
<organism evidence="3 4">
    <name type="scientific">Tetrahymena thermophila (strain SB210)</name>
    <dbReference type="NCBI Taxonomy" id="312017"/>
    <lineage>
        <taxon>Eukaryota</taxon>
        <taxon>Sar</taxon>
        <taxon>Alveolata</taxon>
        <taxon>Ciliophora</taxon>
        <taxon>Intramacronucleata</taxon>
        <taxon>Oligohymenophorea</taxon>
        <taxon>Hymenostomatida</taxon>
        <taxon>Tetrahymenina</taxon>
        <taxon>Tetrahymenidae</taxon>
        <taxon>Tetrahymena</taxon>
    </lineage>
</organism>
<dbReference type="KEGG" id="tet:TTHERM_01328910"/>
<dbReference type="InterPro" id="IPR009030">
    <property type="entry name" value="Growth_fac_rcpt_cys_sf"/>
</dbReference>
<keyword evidence="2" id="KW-0732">Signal</keyword>
<name>Q23CR2_TETTS</name>
<dbReference type="Proteomes" id="UP000009168">
    <property type="component" value="Unassembled WGS sequence"/>
</dbReference>
<evidence type="ECO:0000313" key="3">
    <source>
        <dbReference type="EMBL" id="EAR94313.2"/>
    </source>
</evidence>
<keyword evidence="1 3" id="KW-0812">Transmembrane</keyword>
<dbReference type="AlphaFoldDB" id="Q23CR2"/>
<evidence type="ECO:0000256" key="2">
    <source>
        <dbReference type="SAM" id="SignalP"/>
    </source>
</evidence>
<dbReference type="RefSeq" id="XP_001014558.2">
    <property type="nucleotide sequence ID" value="XM_001014558.2"/>
</dbReference>
<dbReference type="CDD" id="cd00064">
    <property type="entry name" value="FU"/>
    <property type="match status" value="1"/>
</dbReference>
<dbReference type="eggNOG" id="ENOG502R2YS">
    <property type="taxonomic scope" value="Eukaryota"/>
</dbReference>
<keyword evidence="1" id="KW-0472">Membrane</keyword>
<gene>
    <name evidence="3" type="ORF">TTHERM_01328910</name>
</gene>
<feature type="signal peptide" evidence="2">
    <location>
        <begin position="1"/>
        <end position="19"/>
    </location>
</feature>
<dbReference type="Gene3D" id="2.10.220.10">
    <property type="entry name" value="Hormone Receptor, Insulin-like Growth Factor Receptor 1, Chain A, domain 2"/>
    <property type="match status" value="1"/>
</dbReference>